<dbReference type="SMART" id="SM00220">
    <property type="entry name" value="S_TKc"/>
    <property type="match status" value="1"/>
</dbReference>
<evidence type="ECO:0000256" key="10">
    <source>
        <dbReference type="ARBA" id="ARBA00022989"/>
    </source>
</evidence>
<dbReference type="GO" id="GO:0006950">
    <property type="term" value="P:response to stress"/>
    <property type="evidence" value="ECO:0007669"/>
    <property type="project" value="UniProtKB-ARBA"/>
</dbReference>
<keyword evidence="20" id="KW-1185">Reference proteome</keyword>
<dbReference type="AlphaFoldDB" id="A0AAD8KIF3"/>
<dbReference type="FunFam" id="1.10.510.10:FF:000129">
    <property type="entry name" value="cysteine-rich receptor-like protein kinase 10"/>
    <property type="match status" value="1"/>
</dbReference>
<dbReference type="PROSITE" id="PS00107">
    <property type="entry name" value="PROTEIN_KINASE_ATP"/>
    <property type="match status" value="1"/>
</dbReference>
<evidence type="ECO:0000256" key="4">
    <source>
        <dbReference type="ARBA" id="ARBA00022692"/>
    </source>
</evidence>
<keyword evidence="6" id="KW-0677">Repeat</keyword>
<dbReference type="Pfam" id="PF07714">
    <property type="entry name" value="PK_Tyr_Ser-Thr"/>
    <property type="match status" value="1"/>
</dbReference>
<evidence type="ECO:0000259" key="17">
    <source>
        <dbReference type="PROSITE" id="PS50011"/>
    </source>
</evidence>
<evidence type="ECO:0000256" key="15">
    <source>
        <dbReference type="SAM" id="Phobius"/>
    </source>
</evidence>
<evidence type="ECO:0000256" key="3">
    <source>
        <dbReference type="ARBA" id="ARBA00022679"/>
    </source>
</evidence>
<dbReference type="InterPro" id="IPR008271">
    <property type="entry name" value="Ser/Thr_kinase_AS"/>
</dbReference>
<dbReference type="Gene3D" id="3.30.430.20">
    <property type="entry name" value="Gnk2 domain, C-X8-C-X2-C motif"/>
    <property type="match status" value="2"/>
</dbReference>
<dbReference type="InterPro" id="IPR001245">
    <property type="entry name" value="Ser-Thr/Tyr_kinase_cat_dom"/>
</dbReference>
<dbReference type="GO" id="GO:0004674">
    <property type="term" value="F:protein serine/threonine kinase activity"/>
    <property type="evidence" value="ECO:0007669"/>
    <property type="project" value="UniProtKB-KW"/>
</dbReference>
<evidence type="ECO:0000256" key="5">
    <source>
        <dbReference type="ARBA" id="ARBA00022729"/>
    </source>
</evidence>
<feature type="domain" description="Gnk2-homologous" evidence="18">
    <location>
        <begin position="138"/>
        <end position="245"/>
    </location>
</feature>
<keyword evidence="13" id="KW-0325">Glycoprotein</keyword>
<sequence>MFLFILFLWIPLLIFTATAADFKTHICQINTTTSHVNNTIFHSNLNQVLDSLASDTTINENHFLSNSIGSIQPDIVYGLYLCRADVLPNDCRNCLLNALEDIKNNTCPLSKAAVFWSDNCMLRYANYSMVSTMDFDTFIPECNKVNISYMVSEQAKFWTVGSGLMRELAKRASNDMKKMFAYDELVYNNTEKIYGYVECTPDLSGSECSKCLQVSTNRLSQYCYGRQGARVLAASCNVRFEIYKFLNFATASSKEPGKKNSSSKIIAIVVAIVGLLVVTAVICLLLVVKKRLRPVKSIDLKDETDETEIISVQSLQFELRTIEEATNNFSIENKVGEGGFGVVYKGILANGQEIAVKRLSKGSGQGPAKDMKLDWLTRYRIIGGIARGMLYLHEDSRLRIIHRDLKTSNILLDEQMNPKISDFGMARIVCGTQTQAMTNRIVGTFGYMSPEYAMHGHFSVKSDVFSFGVLVLEIISGKRNKRFDQSGYVDLLCYAWSKWKSGEALQILDLNMVESNLENEALRCINIALLCVQEDDELRPSMALVALMLTSNSIALPVPQNPPFVSQKRVGYTTTELLESDNTTQTVWPTDTSRITDVHPR</sequence>
<evidence type="ECO:0000256" key="7">
    <source>
        <dbReference type="ARBA" id="ARBA00022741"/>
    </source>
</evidence>
<proteinExistence type="predicted"/>
<dbReference type="PROSITE" id="PS51473">
    <property type="entry name" value="GNK2"/>
    <property type="match status" value="2"/>
</dbReference>
<evidence type="ECO:0000256" key="1">
    <source>
        <dbReference type="ARBA" id="ARBA00004167"/>
    </source>
</evidence>
<keyword evidence="9 14" id="KW-0067">ATP-binding</keyword>
<dbReference type="PROSITE" id="PS00108">
    <property type="entry name" value="PROTEIN_KINASE_ST"/>
    <property type="match status" value="1"/>
</dbReference>
<dbReference type="PANTHER" id="PTHR27002">
    <property type="entry name" value="RECEPTOR-LIKE SERINE/THREONINE-PROTEIN KINASE SD1-8"/>
    <property type="match status" value="1"/>
</dbReference>
<feature type="domain" description="Protein kinase" evidence="17">
    <location>
        <begin position="240"/>
        <end position="565"/>
    </location>
</feature>
<keyword evidence="10 15" id="KW-1133">Transmembrane helix</keyword>
<accession>A0AAD8KIF3</accession>
<evidence type="ECO:0000256" key="13">
    <source>
        <dbReference type="ARBA" id="ARBA00023180"/>
    </source>
</evidence>
<keyword evidence="4 15" id="KW-0812">Transmembrane</keyword>
<dbReference type="Pfam" id="PF01657">
    <property type="entry name" value="Stress-antifung"/>
    <property type="match status" value="2"/>
</dbReference>
<feature type="signal peptide" evidence="16">
    <location>
        <begin position="1"/>
        <end position="19"/>
    </location>
</feature>
<feature type="transmembrane region" description="Helical" evidence="15">
    <location>
        <begin position="265"/>
        <end position="288"/>
    </location>
</feature>
<feature type="chain" id="PRO_5042207814" description="Cysteine-rich receptor-like protein kinase 10" evidence="16">
    <location>
        <begin position="20"/>
        <end position="601"/>
    </location>
</feature>
<dbReference type="SUPFAM" id="SSF56112">
    <property type="entry name" value="Protein kinase-like (PK-like)"/>
    <property type="match status" value="1"/>
</dbReference>
<organism evidence="19 20">
    <name type="scientific">Tagetes erecta</name>
    <name type="common">African marigold</name>
    <dbReference type="NCBI Taxonomy" id="13708"/>
    <lineage>
        <taxon>Eukaryota</taxon>
        <taxon>Viridiplantae</taxon>
        <taxon>Streptophyta</taxon>
        <taxon>Embryophyta</taxon>
        <taxon>Tracheophyta</taxon>
        <taxon>Spermatophyta</taxon>
        <taxon>Magnoliopsida</taxon>
        <taxon>eudicotyledons</taxon>
        <taxon>Gunneridae</taxon>
        <taxon>Pentapetalae</taxon>
        <taxon>asterids</taxon>
        <taxon>campanulids</taxon>
        <taxon>Asterales</taxon>
        <taxon>Asteraceae</taxon>
        <taxon>Asteroideae</taxon>
        <taxon>Heliantheae alliance</taxon>
        <taxon>Tageteae</taxon>
        <taxon>Tagetes</taxon>
    </lineage>
</organism>
<keyword evidence="2" id="KW-0723">Serine/threonine-protein kinase</keyword>
<keyword evidence="7 14" id="KW-0547">Nucleotide-binding</keyword>
<evidence type="ECO:0000256" key="16">
    <source>
        <dbReference type="SAM" id="SignalP"/>
    </source>
</evidence>
<evidence type="ECO:0000256" key="12">
    <source>
        <dbReference type="ARBA" id="ARBA00023170"/>
    </source>
</evidence>
<protein>
    <recommendedName>
        <fullName evidence="21">Cysteine-rich receptor-like protein kinase 10</fullName>
    </recommendedName>
</protein>
<dbReference type="EMBL" id="JAUHHV010000006">
    <property type="protein sequence ID" value="KAK1421986.1"/>
    <property type="molecule type" value="Genomic_DNA"/>
</dbReference>
<gene>
    <name evidence="19" type="ORF">QVD17_24796</name>
</gene>
<dbReference type="InterPro" id="IPR000719">
    <property type="entry name" value="Prot_kinase_dom"/>
</dbReference>
<dbReference type="InterPro" id="IPR011009">
    <property type="entry name" value="Kinase-like_dom_sf"/>
</dbReference>
<evidence type="ECO:0000313" key="20">
    <source>
        <dbReference type="Proteomes" id="UP001229421"/>
    </source>
</evidence>
<dbReference type="CDD" id="cd23509">
    <property type="entry name" value="Gnk2-like"/>
    <property type="match status" value="2"/>
</dbReference>
<keyword evidence="8" id="KW-0418">Kinase</keyword>
<evidence type="ECO:0000256" key="14">
    <source>
        <dbReference type="PROSITE-ProRule" id="PRU10141"/>
    </source>
</evidence>
<feature type="binding site" evidence="14">
    <location>
        <position position="357"/>
    </location>
    <ligand>
        <name>ATP</name>
        <dbReference type="ChEBI" id="CHEBI:30616"/>
    </ligand>
</feature>
<evidence type="ECO:0000313" key="19">
    <source>
        <dbReference type="EMBL" id="KAK1421986.1"/>
    </source>
</evidence>
<name>A0AAD8KIF3_TARER</name>
<keyword evidence="5 16" id="KW-0732">Signal</keyword>
<dbReference type="PANTHER" id="PTHR27002:SF1050">
    <property type="entry name" value="CYSTEINE-RICH RECEPTOR-LIKE PROTEIN KINASE 5"/>
    <property type="match status" value="1"/>
</dbReference>
<dbReference type="Proteomes" id="UP001229421">
    <property type="component" value="Unassembled WGS sequence"/>
</dbReference>
<evidence type="ECO:0000256" key="2">
    <source>
        <dbReference type="ARBA" id="ARBA00022527"/>
    </source>
</evidence>
<dbReference type="Gene3D" id="1.10.510.10">
    <property type="entry name" value="Transferase(Phosphotransferase) domain 1"/>
    <property type="match status" value="2"/>
</dbReference>
<dbReference type="GO" id="GO:0005886">
    <property type="term" value="C:plasma membrane"/>
    <property type="evidence" value="ECO:0007669"/>
    <property type="project" value="TreeGrafter"/>
</dbReference>
<dbReference type="InterPro" id="IPR017441">
    <property type="entry name" value="Protein_kinase_ATP_BS"/>
</dbReference>
<dbReference type="PROSITE" id="PS50011">
    <property type="entry name" value="PROTEIN_KINASE_DOM"/>
    <property type="match status" value="1"/>
</dbReference>
<evidence type="ECO:0008006" key="21">
    <source>
        <dbReference type="Google" id="ProtNLM"/>
    </source>
</evidence>
<dbReference type="GO" id="GO:0005524">
    <property type="term" value="F:ATP binding"/>
    <property type="evidence" value="ECO:0007669"/>
    <property type="project" value="UniProtKB-UniRule"/>
</dbReference>
<dbReference type="InterPro" id="IPR038408">
    <property type="entry name" value="GNK2_sf"/>
</dbReference>
<dbReference type="InterPro" id="IPR002902">
    <property type="entry name" value="GNK2"/>
</dbReference>
<dbReference type="FunFam" id="3.30.430.20:FF:000002">
    <property type="entry name" value="Cysteine-rich receptor-like protein kinase 10"/>
    <property type="match status" value="1"/>
</dbReference>
<evidence type="ECO:0000256" key="8">
    <source>
        <dbReference type="ARBA" id="ARBA00022777"/>
    </source>
</evidence>
<keyword evidence="12" id="KW-0675">Receptor</keyword>
<comment type="caution">
    <text evidence="19">The sequence shown here is derived from an EMBL/GenBank/DDBJ whole genome shotgun (WGS) entry which is preliminary data.</text>
</comment>
<keyword evidence="3" id="KW-0808">Transferase</keyword>
<evidence type="ECO:0000256" key="6">
    <source>
        <dbReference type="ARBA" id="ARBA00022737"/>
    </source>
</evidence>
<keyword evidence="11 15" id="KW-0472">Membrane</keyword>
<comment type="subcellular location">
    <subcellularLocation>
        <location evidence="1">Membrane</location>
        <topology evidence="1">Single-pass membrane protein</topology>
    </subcellularLocation>
</comment>
<reference evidence="19" key="1">
    <citation type="journal article" date="2023" name="bioRxiv">
        <title>Improved chromosome-level genome assembly for marigold (Tagetes erecta).</title>
        <authorList>
            <person name="Jiang F."/>
            <person name="Yuan L."/>
            <person name="Wang S."/>
            <person name="Wang H."/>
            <person name="Xu D."/>
            <person name="Wang A."/>
            <person name="Fan W."/>
        </authorList>
    </citation>
    <scope>NUCLEOTIDE SEQUENCE</scope>
    <source>
        <strain evidence="19">WSJ</strain>
        <tissue evidence="19">Leaf</tissue>
    </source>
</reference>
<feature type="domain" description="Gnk2-homologous" evidence="18">
    <location>
        <begin position="22"/>
        <end position="129"/>
    </location>
</feature>
<evidence type="ECO:0000259" key="18">
    <source>
        <dbReference type="PROSITE" id="PS51473"/>
    </source>
</evidence>
<evidence type="ECO:0000256" key="11">
    <source>
        <dbReference type="ARBA" id="ARBA00023136"/>
    </source>
</evidence>
<evidence type="ECO:0000256" key="9">
    <source>
        <dbReference type="ARBA" id="ARBA00022840"/>
    </source>
</evidence>